<feature type="chain" id="PRO_5014135064" evidence="1">
    <location>
        <begin position="23"/>
        <end position="371"/>
    </location>
</feature>
<dbReference type="PROSITE" id="PS50983">
    <property type="entry name" value="FE_B12_PBP"/>
    <property type="match status" value="1"/>
</dbReference>
<reference evidence="3 4" key="1">
    <citation type="submission" date="2017-12" db="EMBL/GenBank/DDBJ databases">
        <title>Phylogenetic diversity of female urinary microbiome.</title>
        <authorList>
            <person name="Thomas-White K."/>
            <person name="Wolfe A.J."/>
        </authorList>
    </citation>
    <scope>NUCLEOTIDE SEQUENCE [LARGE SCALE GENOMIC DNA]</scope>
    <source>
        <strain evidence="3 4">UMB0321</strain>
    </source>
</reference>
<proteinExistence type="predicted"/>
<accession>A0A2I1XCQ3</accession>
<feature type="signal peptide" evidence="1">
    <location>
        <begin position="1"/>
        <end position="22"/>
    </location>
</feature>
<evidence type="ECO:0000313" key="3">
    <source>
        <dbReference type="EMBL" id="PLA40397.1"/>
    </source>
</evidence>
<organism evidence="3 4">
    <name type="scientific">Neisseria sicca</name>
    <dbReference type="NCBI Taxonomy" id="490"/>
    <lineage>
        <taxon>Bacteria</taxon>
        <taxon>Pseudomonadati</taxon>
        <taxon>Pseudomonadota</taxon>
        <taxon>Betaproteobacteria</taxon>
        <taxon>Neisseriales</taxon>
        <taxon>Neisseriaceae</taxon>
        <taxon>Neisseria</taxon>
    </lineage>
</organism>
<evidence type="ECO:0000259" key="2">
    <source>
        <dbReference type="PROSITE" id="PS50983"/>
    </source>
</evidence>
<sequence>MKLSRFSSLALAATLAFGTAAAHTKPVQITDVNGRKVTVDLPAKRVVLGFYYQDYMAIGGKDALNNVVGFSKAVWSDWAPPSWAAFSKAVPKLNQLADVGEVEVGTFSVEKVLALKPDLLILADWQYKALGSDLARINKAGIPIVVLDYNAQTVAKHIQSTKLIGTLTGQQQKADKLAADYKRIADTIQARVKKANLPKPKVYIEFGNKGPAEHSVTFGKSMWGSMATLVGGNNIAASSVEFYGPINPEKVLAAKPDVIVITGRETELKKSPTAMVMGWGIPKAEAEKRLAGFAKRAGWANLPAIKNNRLYAAYHANSRTLSDGASIQFMAKAIYPQLFKDFNPEKTYMDFYRQNLPVVPNGTFYLYPKGQ</sequence>
<dbReference type="AlphaFoldDB" id="A0A2I1XCQ3"/>
<evidence type="ECO:0000313" key="4">
    <source>
        <dbReference type="Proteomes" id="UP000234767"/>
    </source>
</evidence>
<evidence type="ECO:0000256" key="1">
    <source>
        <dbReference type="SAM" id="SignalP"/>
    </source>
</evidence>
<gene>
    <name evidence="3" type="ORF">CYK00_05495</name>
</gene>
<dbReference type="EMBL" id="PKJO01000005">
    <property type="protein sequence ID" value="PLA40397.1"/>
    <property type="molecule type" value="Genomic_DNA"/>
</dbReference>
<dbReference type="PANTHER" id="PTHR30535:SF34">
    <property type="entry name" value="MOLYBDATE-BINDING PROTEIN MOLA"/>
    <property type="match status" value="1"/>
</dbReference>
<protein>
    <submittedName>
        <fullName evidence="3">Iron ABC transporter substrate-binding protein</fullName>
    </submittedName>
</protein>
<dbReference type="SUPFAM" id="SSF53807">
    <property type="entry name" value="Helical backbone' metal receptor"/>
    <property type="match status" value="1"/>
</dbReference>
<dbReference type="Gene3D" id="3.40.50.1980">
    <property type="entry name" value="Nitrogenase molybdenum iron protein domain"/>
    <property type="match status" value="2"/>
</dbReference>
<dbReference type="Proteomes" id="UP000234767">
    <property type="component" value="Unassembled WGS sequence"/>
</dbReference>
<name>A0A2I1XCQ3_NEISI</name>
<dbReference type="Pfam" id="PF01497">
    <property type="entry name" value="Peripla_BP_2"/>
    <property type="match status" value="1"/>
</dbReference>
<comment type="caution">
    <text evidence="3">The sequence shown here is derived from an EMBL/GenBank/DDBJ whole genome shotgun (WGS) entry which is preliminary data.</text>
</comment>
<dbReference type="InterPro" id="IPR002491">
    <property type="entry name" value="ABC_transptr_periplasmic_BD"/>
</dbReference>
<dbReference type="RefSeq" id="WP_101810196.1">
    <property type="nucleotide sequence ID" value="NZ_PKJO01000005.1"/>
</dbReference>
<dbReference type="PANTHER" id="PTHR30535">
    <property type="entry name" value="VITAMIN B12-BINDING PROTEIN"/>
    <property type="match status" value="1"/>
</dbReference>
<feature type="domain" description="Fe/B12 periplasmic-binding" evidence="2">
    <location>
        <begin position="44"/>
        <end position="342"/>
    </location>
</feature>
<dbReference type="InterPro" id="IPR050902">
    <property type="entry name" value="ABC_Transporter_SBP"/>
</dbReference>
<keyword evidence="1" id="KW-0732">Signal</keyword>